<dbReference type="EMBL" id="JABBWG010000528">
    <property type="protein sequence ID" value="KAG1792100.1"/>
    <property type="molecule type" value="Genomic_DNA"/>
</dbReference>
<organism evidence="1 2">
    <name type="scientific">Suillus subaureus</name>
    <dbReference type="NCBI Taxonomy" id="48587"/>
    <lineage>
        <taxon>Eukaryota</taxon>
        <taxon>Fungi</taxon>
        <taxon>Dikarya</taxon>
        <taxon>Basidiomycota</taxon>
        <taxon>Agaricomycotina</taxon>
        <taxon>Agaricomycetes</taxon>
        <taxon>Agaricomycetidae</taxon>
        <taxon>Boletales</taxon>
        <taxon>Suillineae</taxon>
        <taxon>Suillaceae</taxon>
        <taxon>Suillus</taxon>
    </lineage>
</organism>
<reference evidence="1" key="1">
    <citation type="journal article" date="2020" name="New Phytol.">
        <title>Comparative genomics reveals dynamic genome evolution in host specialist ectomycorrhizal fungi.</title>
        <authorList>
            <person name="Lofgren L.A."/>
            <person name="Nguyen N.H."/>
            <person name="Vilgalys R."/>
            <person name="Ruytinx J."/>
            <person name="Liao H.L."/>
            <person name="Branco S."/>
            <person name="Kuo A."/>
            <person name="LaButti K."/>
            <person name="Lipzen A."/>
            <person name="Andreopoulos W."/>
            <person name="Pangilinan J."/>
            <person name="Riley R."/>
            <person name="Hundley H."/>
            <person name="Na H."/>
            <person name="Barry K."/>
            <person name="Grigoriev I.V."/>
            <person name="Stajich J.E."/>
            <person name="Kennedy P.G."/>
        </authorList>
    </citation>
    <scope>NUCLEOTIDE SEQUENCE</scope>
    <source>
        <strain evidence="1">MN1</strain>
    </source>
</reference>
<feature type="non-terminal residue" evidence="1">
    <location>
        <position position="1"/>
    </location>
</feature>
<dbReference type="RefSeq" id="XP_041184898.1">
    <property type="nucleotide sequence ID" value="XM_041329166.1"/>
</dbReference>
<sequence>VLLTNQHLDKLVASRIDFTTRGMLVGSILSRAVASLSEDDIDDGKVVDGLTALTFVQLARTPHKWCCNMTVVALAEEVHVPHLQHLIRYFLFSQLFPDDPHNPEDVPATNCPQHDGSIHIFNSVAATFYAPSDPSGISGM</sequence>
<keyword evidence="2" id="KW-1185">Reference proteome</keyword>
<evidence type="ECO:0000313" key="2">
    <source>
        <dbReference type="Proteomes" id="UP000807769"/>
    </source>
</evidence>
<dbReference type="GeneID" id="64623183"/>
<gene>
    <name evidence="1" type="ORF">BJ212DRAFT_1207099</name>
</gene>
<name>A0A9P7AM73_9AGAM</name>
<accession>A0A9P7AM73</accession>
<dbReference type="Proteomes" id="UP000807769">
    <property type="component" value="Unassembled WGS sequence"/>
</dbReference>
<protein>
    <submittedName>
        <fullName evidence="1">Uncharacterized protein</fullName>
    </submittedName>
</protein>
<feature type="non-terminal residue" evidence="1">
    <location>
        <position position="140"/>
    </location>
</feature>
<proteinExistence type="predicted"/>
<dbReference type="OrthoDB" id="3246013at2759"/>
<dbReference type="AlphaFoldDB" id="A0A9P7AM73"/>
<evidence type="ECO:0000313" key="1">
    <source>
        <dbReference type="EMBL" id="KAG1792100.1"/>
    </source>
</evidence>
<comment type="caution">
    <text evidence="1">The sequence shown here is derived from an EMBL/GenBank/DDBJ whole genome shotgun (WGS) entry which is preliminary data.</text>
</comment>